<protein>
    <submittedName>
        <fullName evidence="1">Uncharacterized protein</fullName>
    </submittedName>
</protein>
<name>A0A9J5XER7_SOLCO</name>
<keyword evidence="2" id="KW-1185">Reference proteome</keyword>
<evidence type="ECO:0000313" key="1">
    <source>
        <dbReference type="EMBL" id="KAG5585724.1"/>
    </source>
</evidence>
<gene>
    <name evidence="1" type="ORF">H5410_046158</name>
</gene>
<reference evidence="1 2" key="1">
    <citation type="submission" date="2020-09" db="EMBL/GenBank/DDBJ databases">
        <title>De no assembly of potato wild relative species, Solanum commersonii.</title>
        <authorList>
            <person name="Cho K."/>
        </authorList>
    </citation>
    <scope>NUCLEOTIDE SEQUENCE [LARGE SCALE GENOMIC DNA]</scope>
    <source>
        <strain evidence="1">LZ3.2</strain>
        <tissue evidence="1">Leaf</tissue>
    </source>
</reference>
<sequence length="77" mass="9214">MELLRRGANNDIFKLRETRSDMEEIRQRAKLYLNRANGKLLQNYRTQISALTTCSKCYEKTISFQIANPNRKYLQER</sequence>
<dbReference type="Proteomes" id="UP000824120">
    <property type="component" value="Chromosome 9"/>
</dbReference>
<evidence type="ECO:0000313" key="2">
    <source>
        <dbReference type="Proteomes" id="UP000824120"/>
    </source>
</evidence>
<dbReference type="EMBL" id="JACXVP010000009">
    <property type="protein sequence ID" value="KAG5585724.1"/>
    <property type="molecule type" value="Genomic_DNA"/>
</dbReference>
<comment type="caution">
    <text evidence="1">The sequence shown here is derived from an EMBL/GenBank/DDBJ whole genome shotgun (WGS) entry which is preliminary data.</text>
</comment>
<accession>A0A9J5XER7</accession>
<organism evidence="1 2">
    <name type="scientific">Solanum commersonii</name>
    <name type="common">Commerson's wild potato</name>
    <name type="synonym">Commerson's nightshade</name>
    <dbReference type="NCBI Taxonomy" id="4109"/>
    <lineage>
        <taxon>Eukaryota</taxon>
        <taxon>Viridiplantae</taxon>
        <taxon>Streptophyta</taxon>
        <taxon>Embryophyta</taxon>
        <taxon>Tracheophyta</taxon>
        <taxon>Spermatophyta</taxon>
        <taxon>Magnoliopsida</taxon>
        <taxon>eudicotyledons</taxon>
        <taxon>Gunneridae</taxon>
        <taxon>Pentapetalae</taxon>
        <taxon>asterids</taxon>
        <taxon>lamiids</taxon>
        <taxon>Solanales</taxon>
        <taxon>Solanaceae</taxon>
        <taxon>Solanoideae</taxon>
        <taxon>Solaneae</taxon>
        <taxon>Solanum</taxon>
    </lineage>
</organism>
<dbReference type="AlphaFoldDB" id="A0A9J5XER7"/>
<proteinExistence type="predicted"/>